<evidence type="ECO:0000256" key="6">
    <source>
        <dbReference type="ARBA" id="ARBA00023163"/>
    </source>
</evidence>
<gene>
    <name evidence="13" type="ORF">DAPPUDRAFT_306632</name>
</gene>
<dbReference type="OMA" id="PIADNCY"/>
<dbReference type="Pfam" id="PF17683">
    <property type="entry name" value="TFIIF_beta_N"/>
    <property type="match status" value="1"/>
</dbReference>
<dbReference type="PANTHER" id="PTHR10445">
    <property type="entry name" value="GENERAL TRANSCRIPTION FACTOR IIF SUBUNIT 2"/>
    <property type="match status" value="1"/>
</dbReference>
<organism evidence="13 14">
    <name type="scientific">Daphnia pulex</name>
    <name type="common">Water flea</name>
    <dbReference type="NCBI Taxonomy" id="6669"/>
    <lineage>
        <taxon>Eukaryota</taxon>
        <taxon>Metazoa</taxon>
        <taxon>Ecdysozoa</taxon>
        <taxon>Arthropoda</taxon>
        <taxon>Crustacea</taxon>
        <taxon>Branchiopoda</taxon>
        <taxon>Diplostraca</taxon>
        <taxon>Cladocera</taxon>
        <taxon>Anomopoda</taxon>
        <taxon>Daphniidae</taxon>
        <taxon>Daphnia</taxon>
    </lineage>
</organism>
<evidence type="ECO:0000256" key="5">
    <source>
        <dbReference type="ARBA" id="ARBA00023125"/>
    </source>
</evidence>
<dbReference type="CDD" id="cd07980">
    <property type="entry name" value="TFIIF_beta"/>
    <property type="match status" value="1"/>
</dbReference>
<dbReference type="PIRSF" id="PIRSF015849">
    <property type="entry name" value="TFIIF-beta"/>
    <property type="match status" value="1"/>
</dbReference>
<keyword evidence="7 9" id="KW-0539">Nucleus</keyword>
<dbReference type="AlphaFoldDB" id="E9GXS1"/>
<feature type="domain" description="TFIIF beta subunit HTH" evidence="11">
    <location>
        <begin position="200"/>
        <end position="264"/>
    </location>
</feature>
<evidence type="ECO:0000256" key="4">
    <source>
        <dbReference type="ARBA" id="ARBA00023015"/>
    </source>
</evidence>
<evidence type="ECO:0000256" key="3">
    <source>
        <dbReference type="ARBA" id="ARBA00020815"/>
    </source>
</evidence>
<dbReference type="PANTHER" id="PTHR10445:SF0">
    <property type="entry name" value="GENERAL TRANSCRIPTION FACTOR IIF SUBUNIT 2"/>
    <property type="match status" value="1"/>
</dbReference>
<dbReference type="InterPro" id="IPR040504">
    <property type="entry name" value="TFIIF_beta_N"/>
</dbReference>
<evidence type="ECO:0000259" key="12">
    <source>
        <dbReference type="Pfam" id="PF17683"/>
    </source>
</evidence>
<dbReference type="InterPro" id="IPR003196">
    <property type="entry name" value="TFIIF_beta"/>
</dbReference>
<keyword evidence="14" id="KW-1185">Reference proteome</keyword>
<dbReference type="KEGG" id="dpx:DAPPUDRAFT_306632"/>
<dbReference type="InParanoid" id="E9GXS1"/>
<dbReference type="InterPro" id="IPR011039">
    <property type="entry name" value="TFIIF_interaction"/>
</dbReference>
<evidence type="ECO:0000256" key="10">
    <source>
        <dbReference type="SAM" id="MobiDB-lite"/>
    </source>
</evidence>
<dbReference type="OrthoDB" id="6350548at2759"/>
<accession>E9GXS1</accession>
<dbReference type="SUPFAM" id="SSF46785">
    <property type="entry name" value="Winged helix' DNA-binding domain"/>
    <property type="match status" value="1"/>
</dbReference>
<dbReference type="GO" id="GO:0006368">
    <property type="term" value="P:transcription elongation by RNA polymerase II"/>
    <property type="evidence" value="ECO:0007669"/>
    <property type="project" value="UniProtKB-ARBA"/>
</dbReference>
<evidence type="ECO:0000256" key="1">
    <source>
        <dbReference type="ARBA" id="ARBA00004123"/>
    </source>
</evidence>
<dbReference type="FunCoup" id="E9GXS1">
    <property type="interactions" value="1660"/>
</dbReference>
<dbReference type="STRING" id="6669.E9GXS1"/>
<dbReference type="HOGENOM" id="CLU_047858_1_0_1"/>
<dbReference type="Pfam" id="PF02270">
    <property type="entry name" value="TFIIF_beta"/>
    <property type="match status" value="1"/>
</dbReference>
<evidence type="ECO:0000256" key="7">
    <source>
        <dbReference type="ARBA" id="ARBA00023242"/>
    </source>
</evidence>
<keyword evidence="6 9" id="KW-0804">Transcription</keyword>
<evidence type="ECO:0000313" key="13">
    <source>
        <dbReference type="EMBL" id="EFX75711.1"/>
    </source>
</evidence>
<evidence type="ECO:0000256" key="2">
    <source>
        <dbReference type="ARBA" id="ARBA00009543"/>
    </source>
</evidence>
<evidence type="ECO:0000259" key="11">
    <source>
        <dbReference type="Pfam" id="PF02270"/>
    </source>
</evidence>
<feature type="domain" description="TFIIF beta subunit N-terminal" evidence="12">
    <location>
        <begin position="34"/>
        <end position="128"/>
    </location>
</feature>
<dbReference type="GO" id="GO:0006367">
    <property type="term" value="P:transcription initiation at RNA polymerase II promoter"/>
    <property type="evidence" value="ECO:0000318"/>
    <property type="project" value="GO_Central"/>
</dbReference>
<dbReference type="eggNOG" id="KOG2905">
    <property type="taxonomic scope" value="Eukaryota"/>
</dbReference>
<dbReference type="InterPro" id="IPR036388">
    <property type="entry name" value="WH-like_DNA-bd_sf"/>
</dbReference>
<dbReference type="GO" id="GO:0005674">
    <property type="term" value="C:transcription factor TFIIF complex"/>
    <property type="evidence" value="ECO:0000318"/>
    <property type="project" value="GO_Central"/>
</dbReference>
<evidence type="ECO:0000256" key="9">
    <source>
        <dbReference type="PIRNR" id="PIRNR015849"/>
    </source>
</evidence>
<comment type="subcellular location">
    <subcellularLocation>
        <location evidence="1 9">Nucleus</location>
    </subcellularLocation>
</comment>
<keyword evidence="5 9" id="KW-0238">DNA-binding</keyword>
<dbReference type="EMBL" id="GL732573">
    <property type="protein sequence ID" value="EFX75711.1"/>
    <property type="molecule type" value="Genomic_DNA"/>
</dbReference>
<comment type="function">
    <text evidence="9">TFIIF is a general transcription initiation factor that binds to RNA polymerase II and helps to recruit it to the initiation complex in collaboration with TFIIB.</text>
</comment>
<sequence length="272" mass="31546">MESKKKEKEKEKDKEKDKDVIVYEKEMEMSSASRGVWLVKVPKYISSRWDKCPGNITAGQLNITRVQGQKSQVKLILSEAIMCLQEKGEEPIPKEHGLIVSHITSQTLGVFSQQTTPATTNSPMETEKIIFEGKVAQKLECRPTANASYMKLKRDSLIKAAQPTRIVKQLDRVVQSYKPISDHKHNKEFDEKKKAEGKKARDDKGKVMDMLFAAFEKHQYYNIKDLVKLTNQPVTYLKEILKDVCVYNLKNPHKNMWELKPEYRHYKDEDKD</sequence>
<protein>
    <recommendedName>
        <fullName evidence="3 9">General transcription factor IIF subunit 2</fullName>
    </recommendedName>
    <alternativeName>
        <fullName evidence="8 9">Transcription initiation factor IIF subunit beta</fullName>
    </alternativeName>
</protein>
<name>E9GXS1_DAPPU</name>
<dbReference type="GO" id="GO:0003677">
    <property type="term" value="F:DNA binding"/>
    <property type="evidence" value="ECO:0007669"/>
    <property type="project" value="UniProtKB-KW"/>
</dbReference>
<proteinExistence type="inferred from homology"/>
<keyword evidence="4 9" id="KW-0805">Transcription regulation</keyword>
<dbReference type="InterPro" id="IPR040450">
    <property type="entry name" value="TFIIF_beta_HTH"/>
</dbReference>
<dbReference type="Proteomes" id="UP000000305">
    <property type="component" value="Unassembled WGS sequence"/>
</dbReference>
<dbReference type="InterPro" id="IPR036390">
    <property type="entry name" value="WH_DNA-bd_sf"/>
</dbReference>
<dbReference type="SUPFAM" id="SSF50916">
    <property type="entry name" value="Rap30/74 interaction domains"/>
    <property type="match status" value="1"/>
</dbReference>
<feature type="region of interest" description="Disordered" evidence="10">
    <location>
        <begin position="181"/>
        <end position="200"/>
    </location>
</feature>
<comment type="similarity">
    <text evidence="2 9">Belongs to the TFIIF beta subunit family.</text>
</comment>
<evidence type="ECO:0000313" key="14">
    <source>
        <dbReference type="Proteomes" id="UP000000305"/>
    </source>
</evidence>
<reference evidence="13 14" key="1">
    <citation type="journal article" date="2011" name="Science">
        <title>The ecoresponsive genome of Daphnia pulex.</title>
        <authorList>
            <person name="Colbourne J.K."/>
            <person name="Pfrender M.E."/>
            <person name="Gilbert D."/>
            <person name="Thomas W.K."/>
            <person name="Tucker A."/>
            <person name="Oakley T.H."/>
            <person name="Tokishita S."/>
            <person name="Aerts A."/>
            <person name="Arnold G.J."/>
            <person name="Basu M.K."/>
            <person name="Bauer D.J."/>
            <person name="Caceres C.E."/>
            <person name="Carmel L."/>
            <person name="Casola C."/>
            <person name="Choi J.H."/>
            <person name="Detter J.C."/>
            <person name="Dong Q."/>
            <person name="Dusheyko S."/>
            <person name="Eads B.D."/>
            <person name="Frohlich T."/>
            <person name="Geiler-Samerotte K.A."/>
            <person name="Gerlach D."/>
            <person name="Hatcher P."/>
            <person name="Jogdeo S."/>
            <person name="Krijgsveld J."/>
            <person name="Kriventseva E.V."/>
            <person name="Kultz D."/>
            <person name="Laforsch C."/>
            <person name="Lindquist E."/>
            <person name="Lopez J."/>
            <person name="Manak J.R."/>
            <person name="Muller J."/>
            <person name="Pangilinan J."/>
            <person name="Patwardhan R.P."/>
            <person name="Pitluck S."/>
            <person name="Pritham E.J."/>
            <person name="Rechtsteiner A."/>
            <person name="Rho M."/>
            <person name="Rogozin I.B."/>
            <person name="Sakarya O."/>
            <person name="Salamov A."/>
            <person name="Schaack S."/>
            <person name="Shapiro H."/>
            <person name="Shiga Y."/>
            <person name="Skalitzky C."/>
            <person name="Smith Z."/>
            <person name="Souvorov A."/>
            <person name="Sung W."/>
            <person name="Tang Z."/>
            <person name="Tsuchiya D."/>
            <person name="Tu H."/>
            <person name="Vos H."/>
            <person name="Wang M."/>
            <person name="Wolf Y.I."/>
            <person name="Yamagata H."/>
            <person name="Yamada T."/>
            <person name="Ye Y."/>
            <person name="Shaw J.R."/>
            <person name="Andrews J."/>
            <person name="Crease T.J."/>
            <person name="Tang H."/>
            <person name="Lucas S.M."/>
            <person name="Robertson H.M."/>
            <person name="Bork P."/>
            <person name="Koonin E.V."/>
            <person name="Zdobnov E.M."/>
            <person name="Grigoriev I.V."/>
            <person name="Lynch M."/>
            <person name="Boore J.L."/>
        </authorList>
    </citation>
    <scope>NUCLEOTIDE SEQUENCE [LARGE SCALE GENOMIC DNA]</scope>
</reference>
<dbReference type="FunFam" id="1.10.10.10:FF:000035">
    <property type="entry name" value="General transcription factor IIF subunit 2"/>
    <property type="match status" value="1"/>
</dbReference>
<evidence type="ECO:0000256" key="8">
    <source>
        <dbReference type="ARBA" id="ARBA00033388"/>
    </source>
</evidence>
<dbReference type="Gene3D" id="1.10.10.10">
    <property type="entry name" value="Winged helix-like DNA-binding domain superfamily/Winged helix DNA-binding domain"/>
    <property type="match status" value="1"/>
</dbReference>